<dbReference type="GO" id="GO:0002939">
    <property type="term" value="P:tRNA N1-guanine methylation"/>
    <property type="evidence" value="ECO:0007669"/>
    <property type="project" value="TreeGrafter"/>
</dbReference>
<evidence type="ECO:0000256" key="3">
    <source>
        <dbReference type="ARBA" id="ARBA00022679"/>
    </source>
</evidence>
<dbReference type="SUPFAM" id="SSF53335">
    <property type="entry name" value="S-adenosyl-L-methionine-dependent methyltransferases"/>
    <property type="match status" value="1"/>
</dbReference>
<keyword evidence="3 7" id="KW-0808">Transferase</keyword>
<dbReference type="PANTHER" id="PTHR23245:SF36">
    <property type="entry name" value="TRNA (GUANINE(37)-N1)-METHYLTRANSFERASE"/>
    <property type="match status" value="1"/>
</dbReference>
<dbReference type="GeneID" id="36830669"/>
<dbReference type="NCBIfam" id="NF047729">
    <property type="entry name" value="tRNAMtaseTaw21"/>
    <property type="match status" value="1"/>
</dbReference>
<dbReference type="PROSITE" id="PS51684">
    <property type="entry name" value="SAM_MT_TRM5_TYW2"/>
    <property type="match status" value="1"/>
</dbReference>
<keyword evidence="5" id="KW-0819">tRNA processing</keyword>
<evidence type="ECO:0000313" key="7">
    <source>
        <dbReference type="EMBL" id="AWR93378.1"/>
    </source>
</evidence>
<dbReference type="Gene3D" id="3.30.300.110">
    <property type="entry name" value="Met-10+ protein-like domains"/>
    <property type="match status" value="1"/>
</dbReference>
<dbReference type="KEGG" id="abri:DFR85_00895"/>
<evidence type="ECO:0000256" key="1">
    <source>
        <dbReference type="ARBA" id="ARBA00022490"/>
    </source>
</evidence>
<reference evidence="7 8" key="1">
    <citation type="submission" date="2018-05" db="EMBL/GenBank/DDBJ databases">
        <title>Complete Genome Sequences of Extremely Thermoacidophilic, Metal-Mobilizing Type-Strain Members of the Archaeal Family Sulfolobaceae: Acidianus brierleyi DSM-1651T, Acidianus sulfidivorans DSM-18786T, Metallosphaera hakonensis DSM-7519T, and Metallosphaera prunae DSM-10039T.</title>
        <authorList>
            <person name="Counts J.A."/>
            <person name="Kelly R.M."/>
        </authorList>
    </citation>
    <scope>NUCLEOTIDE SEQUENCE [LARGE SCALE GENOMIC DNA]</scope>
    <source>
        <strain evidence="7 8">DSM 1651</strain>
    </source>
</reference>
<gene>
    <name evidence="7" type="ORF">DFR85_00895</name>
</gene>
<evidence type="ECO:0000259" key="6">
    <source>
        <dbReference type="PROSITE" id="PS51684"/>
    </source>
</evidence>
<protein>
    <submittedName>
        <fullName evidence="7">Methyltransferase</fullName>
    </submittedName>
</protein>
<proteinExistence type="predicted"/>
<feature type="domain" description="SAM-dependent methyltransferase TRM5/TYW2-type" evidence="6">
    <location>
        <begin position="10"/>
        <end position="253"/>
    </location>
</feature>
<dbReference type="Gene3D" id="3.40.50.150">
    <property type="entry name" value="Vaccinia Virus protein VP39"/>
    <property type="match status" value="1"/>
</dbReference>
<name>A0A2U9IBJ1_9CREN</name>
<accession>A0A2U9IBJ1</accession>
<dbReference type="GO" id="GO:0008175">
    <property type="term" value="F:tRNA methyltransferase activity"/>
    <property type="evidence" value="ECO:0007669"/>
    <property type="project" value="TreeGrafter"/>
</dbReference>
<dbReference type="InterPro" id="IPR030382">
    <property type="entry name" value="MeTrfase_TRM5/TYW2"/>
</dbReference>
<dbReference type="Proteomes" id="UP000248044">
    <property type="component" value="Chromosome"/>
</dbReference>
<evidence type="ECO:0000256" key="5">
    <source>
        <dbReference type="ARBA" id="ARBA00022694"/>
    </source>
</evidence>
<organism evidence="7 8">
    <name type="scientific">Acidianus brierleyi</name>
    <dbReference type="NCBI Taxonomy" id="41673"/>
    <lineage>
        <taxon>Archaea</taxon>
        <taxon>Thermoproteota</taxon>
        <taxon>Thermoprotei</taxon>
        <taxon>Sulfolobales</taxon>
        <taxon>Sulfolobaceae</taxon>
        <taxon>Acidianus</taxon>
    </lineage>
</organism>
<keyword evidence="4" id="KW-0949">S-adenosyl-L-methionine</keyword>
<evidence type="ECO:0000313" key="8">
    <source>
        <dbReference type="Proteomes" id="UP000248044"/>
    </source>
</evidence>
<dbReference type="EMBL" id="CP029289">
    <property type="protein sequence ID" value="AWR93378.1"/>
    <property type="molecule type" value="Genomic_DNA"/>
</dbReference>
<dbReference type="OrthoDB" id="8079at2157"/>
<keyword evidence="2 7" id="KW-0489">Methyltransferase</keyword>
<evidence type="ECO:0000256" key="2">
    <source>
        <dbReference type="ARBA" id="ARBA00022603"/>
    </source>
</evidence>
<dbReference type="Pfam" id="PF02475">
    <property type="entry name" value="TRM5-TYW2_MTfase"/>
    <property type="match status" value="1"/>
</dbReference>
<dbReference type="PANTHER" id="PTHR23245">
    <property type="entry name" value="TRNA METHYLTRANSFERASE"/>
    <property type="match status" value="1"/>
</dbReference>
<evidence type="ECO:0000256" key="4">
    <source>
        <dbReference type="ARBA" id="ARBA00022691"/>
    </source>
</evidence>
<sequence>MKNIEIWKRIEIVGDIAIIGIPFNEEPSDLIDYAKLLLQEYKYIKSVWGRFRNTSGEYRLPEYHYLAGEKRSYTLYKENGCTYFLDFTKVFFSQTLSYEHLRIAKQVRKNEIIINMFAGFGPFSILADKIGYPQKVYSIDINPYAYYFMNCNININKTYDVIPIYGDAFKKIYSLEDANRIISPLPEKHKEAYEVALQKVKKDGIINLFVEVEVKKGENPIKVAMKEYPKSIFGRIVRSVNPRKYHVILDIKP</sequence>
<dbReference type="RefSeq" id="WP_110269262.1">
    <property type="nucleotide sequence ID" value="NZ_CP029289.2"/>
</dbReference>
<dbReference type="AlphaFoldDB" id="A0A2U9IBJ1"/>
<dbReference type="InterPro" id="IPR056743">
    <property type="entry name" value="TRM5-TYW2-like_MTfase"/>
</dbReference>
<dbReference type="GO" id="GO:0005737">
    <property type="term" value="C:cytoplasm"/>
    <property type="evidence" value="ECO:0007669"/>
    <property type="project" value="TreeGrafter"/>
</dbReference>
<keyword evidence="1" id="KW-0963">Cytoplasm</keyword>
<keyword evidence="8" id="KW-1185">Reference proteome</keyword>
<dbReference type="InterPro" id="IPR029063">
    <property type="entry name" value="SAM-dependent_MTases_sf"/>
</dbReference>